<evidence type="ECO:0000313" key="2">
    <source>
        <dbReference type="Proteomes" id="UP001597304"/>
    </source>
</evidence>
<comment type="caution">
    <text evidence="1">The sequence shown here is derived from an EMBL/GenBank/DDBJ whole genome shotgun (WGS) entry which is preliminary data.</text>
</comment>
<dbReference type="RefSeq" id="WP_147914972.1">
    <property type="nucleotide sequence ID" value="NZ_JBHUEJ010000013.1"/>
</dbReference>
<organism evidence="1 2">
    <name type="scientific">Ottowia flava</name>
    <dbReference type="NCBI Taxonomy" id="2675430"/>
    <lineage>
        <taxon>Bacteria</taxon>
        <taxon>Pseudomonadati</taxon>
        <taxon>Pseudomonadota</taxon>
        <taxon>Betaproteobacteria</taxon>
        <taxon>Burkholderiales</taxon>
        <taxon>Comamonadaceae</taxon>
        <taxon>Ottowia</taxon>
    </lineage>
</organism>
<evidence type="ECO:0000313" key="1">
    <source>
        <dbReference type="EMBL" id="MFD1709998.1"/>
    </source>
</evidence>
<dbReference type="Proteomes" id="UP001597304">
    <property type="component" value="Unassembled WGS sequence"/>
</dbReference>
<accession>A0ABW4KR78</accession>
<name>A0ABW4KR78_9BURK</name>
<dbReference type="EMBL" id="JBHUEJ010000013">
    <property type="protein sequence ID" value="MFD1709998.1"/>
    <property type="molecule type" value="Genomic_DNA"/>
</dbReference>
<reference evidence="2" key="1">
    <citation type="journal article" date="2019" name="Int. J. Syst. Evol. Microbiol.">
        <title>The Global Catalogue of Microorganisms (GCM) 10K type strain sequencing project: providing services to taxonomists for standard genome sequencing and annotation.</title>
        <authorList>
            <consortium name="The Broad Institute Genomics Platform"/>
            <consortium name="The Broad Institute Genome Sequencing Center for Infectious Disease"/>
            <person name="Wu L."/>
            <person name="Ma J."/>
        </authorList>
    </citation>
    <scope>NUCLEOTIDE SEQUENCE [LARGE SCALE GENOMIC DNA]</scope>
    <source>
        <strain evidence="2">LMG 29247</strain>
    </source>
</reference>
<keyword evidence="2" id="KW-1185">Reference proteome</keyword>
<evidence type="ECO:0008006" key="3">
    <source>
        <dbReference type="Google" id="ProtNLM"/>
    </source>
</evidence>
<proteinExistence type="predicted"/>
<protein>
    <recommendedName>
        <fullName evidence="3">Asparagine synthetase domain-containing protein</fullName>
    </recommendedName>
</protein>
<sequence>MPRISARQRLCLRPLSAELIHSVARRVFPKRNDYGVDPGLFEELVPDLDQLGVRTAGHLKRILTKHRRALLRDDRSRLAPWEERMFSEMFGAEFVRDAVRRQYWFALPAMIWNAMDSEFGSEVVERIRPVVTKDESVSTADS</sequence>
<gene>
    <name evidence="1" type="ORF">ACFSF0_05240</name>
</gene>